<evidence type="ECO:0000256" key="7">
    <source>
        <dbReference type="ARBA" id="ARBA00023004"/>
    </source>
</evidence>
<dbReference type="SUPFAM" id="SSF102114">
    <property type="entry name" value="Radical SAM enzymes"/>
    <property type="match status" value="1"/>
</dbReference>
<dbReference type="Pfam" id="PF02579">
    <property type="entry name" value="Nitro_FeMo-Co"/>
    <property type="match status" value="1"/>
</dbReference>
<keyword evidence="9" id="KW-0535">Nitrogen fixation</keyword>
<keyword evidence="8" id="KW-0411">Iron-sulfur</keyword>
<protein>
    <submittedName>
        <fullName evidence="12">Dinitrogenase iron-molybdenum cofactor biosynthesis protein</fullName>
    </submittedName>
</protein>
<dbReference type="InterPro" id="IPR058240">
    <property type="entry name" value="rSAM_sf"/>
</dbReference>
<dbReference type="InterPro" id="IPR036105">
    <property type="entry name" value="DiNase_FeMo-co_biosyn_sf"/>
</dbReference>
<dbReference type="AlphaFoldDB" id="A0A2C8FC20"/>
<evidence type="ECO:0000256" key="3">
    <source>
        <dbReference type="ARBA" id="ARBA00006804"/>
    </source>
</evidence>
<dbReference type="UniPathway" id="UPA00782"/>
<dbReference type="Gene3D" id="3.20.20.70">
    <property type="entry name" value="Aldolase class I"/>
    <property type="match status" value="1"/>
</dbReference>
<dbReference type="GO" id="GO:0016829">
    <property type="term" value="F:lyase activity"/>
    <property type="evidence" value="ECO:0007669"/>
    <property type="project" value="UniProtKB-KW"/>
</dbReference>
<dbReference type="PANTHER" id="PTHR43787">
    <property type="entry name" value="FEMO COFACTOR BIOSYNTHESIS PROTEIN NIFB-RELATED"/>
    <property type="match status" value="1"/>
</dbReference>
<keyword evidence="6" id="KW-0479">Metal-binding</keyword>
<reference evidence="13" key="1">
    <citation type="submission" date="2017-09" db="EMBL/GenBank/DDBJ databases">
        <authorList>
            <person name="Regsiter A."/>
            <person name="William W."/>
        </authorList>
    </citation>
    <scope>NUCLEOTIDE SEQUENCE [LARGE SCALE GENOMIC DNA]</scope>
    <source>
        <strain evidence="13">500-1</strain>
    </source>
</reference>
<feature type="domain" description="Radical SAM core" evidence="11">
    <location>
        <begin position="1"/>
        <end position="247"/>
    </location>
</feature>
<keyword evidence="10" id="KW-0456">Lyase</keyword>
<evidence type="ECO:0000259" key="11">
    <source>
        <dbReference type="PROSITE" id="PS51918"/>
    </source>
</evidence>
<dbReference type="SUPFAM" id="SSF53146">
    <property type="entry name" value="Nitrogenase accessory factor-like"/>
    <property type="match status" value="1"/>
</dbReference>
<comment type="similarity">
    <text evidence="3">Belongs to the radical SAM superfamily. NifB family.</text>
</comment>
<evidence type="ECO:0000256" key="1">
    <source>
        <dbReference type="ARBA" id="ARBA00001966"/>
    </source>
</evidence>
<dbReference type="GO" id="GO:0046872">
    <property type="term" value="F:metal ion binding"/>
    <property type="evidence" value="ECO:0007669"/>
    <property type="project" value="UniProtKB-KW"/>
</dbReference>
<evidence type="ECO:0000313" key="13">
    <source>
        <dbReference type="Proteomes" id="UP000219215"/>
    </source>
</evidence>
<comment type="pathway">
    <text evidence="2">Cofactor biosynthesis; Fe-Mo cofactor biosynthesis.</text>
</comment>
<evidence type="ECO:0000256" key="9">
    <source>
        <dbReference type="ARBA" id="ARBA00023231"/>
    </source>
</evidence>
<dbReference type="InterPro" id="IPR003731">
    <property type="entry name" value="Di-Nase_FeMo-co_biosynth"/>
</dbReference>
<evidence type="ECO:0000256" key="10">
    <source>
        <dbReference type="ARBA" id="ARBA00023239"/>
    </source>
</evidence>
<evidence type="ECO:0000256" key="5">
    <source>
        <dbReference type="ARBA" id="ARBA00022691"/>
    </source>
</evidence>
<accession>A0A2C8FC20</accession>
<evidence type="ECO:0000256" key="2">
    <source>
        <dbReference type="ARBA" id="ARBA00005155"/>
    </source>
</evidence>
<dbReference type="Proteomes" id="UP000219215">
    <property type="component" value="Chromosome DPRO"/>
</dbReference>
<evidence type="ECO:0000256" key="4">
    <source>
        <dbReference type="ARBA" id="ARBA00022485"/>
    </source>
</evidence>
<gene>
    <name evidence="12" type="ORF">DPRO_3408</name>
</gene>
<dbReference type="CDD" id="cd01335">
    <property type="entry name" value="Radical_SAM"/>
    <property type="match status" value="1"/>
</dbReference>
<name>A0A2C8FC20_9BACT</name>
<evidence type="ECO:0000313" key="12">
    <source>
        <dbReference type="EMBL" id="SOB60322.1"/>
    </source>
</evidence>
<evidence type="ECO:0000256" key="8">
    <source>
        <dbReference type="ARBA" id="ARBA00023014"/>
    </source>
</evidence>
<keyword evidence="4" id="KW-0004">4Fe-4S</keyword>
<keyword evidence="5" id="KW-0949">S-adenosyl-L-methionine</keyword>
<dbReference type="OrthoDB" id="9785734at2"/>
<dbReference type="InterPro" id="IPR007197">
    <property type="entry name" value="rSAM"/>
</dbReference>
<keyword evidence="13" id="KW-1185">Reference proteome</keyword>
<organism evidence="12 13">
    <name type="scientific">Pseudodesulfovibrio profundus</name>
    <dbReference type="NCBI Taxonomy" id="57320"/>
    <lineage>
        <taxon>Bacteria</taxon>
        <taxon>Pseudomonadati</taxon>
        <taxon>Thermodesulfobacteriota</taxon>
        <taxon>Desulfovibrionia</taxon>
        <taxon>Desulfovibrionales</taxon>
        <taxon>Desulfovibrionaceae</taxon>
    </lineage>
</organism>
<dbReference type="EMBL" id="LT907975">
    <property type="protein sequence ID" value="SOB60322.1"/>
    <property type="molecule type" value="Genomic_DNA"/>
</dbReference>
<evidence type="ECO:0000256" key="6">
    <source>
        <dbReference type="ARBA" id="ARBA00022723"/>
    </source>
</evidence>
<dbReference type="Gene3D" id="3.30.420.130">
    <property type="entry name" value="Dinitrogenase iron-molybdenum cofactor biosynthesis domain"/>
    <property type="match status" value="1"/>
</dbReference>
<dbReference type="PROSITE" id="PS51918">
    <property type="entry name" value="RADICAL_SAM"/>
    <property type="match status" value="1"/>
</dbReference>
<proteinExistence type="inferred from homology"/>
<dbReference type="GO" id="GO:0051539">
    <property type="term" value="F:4 iron, 4 sulfur cluster binding"/>
    <property type="evidence" value="ECO:0007669"/>
    <property type="project" value="UniProtKB-KW"/>
</dbReference>
<dbReference type="RefSeq" id="WP_097013062.1">
    <property type="nucleotide sequence ID" value="NZ_LT907975.1"/>
</dbReference>
<keyword evidence="7" id="KW-0408">Iron</keyword>
<dbReference type="PANTHER" id="PTHR43787:SF13">
    <property type="entry name" value="FEMO COFACTOR BIOSYNTHESIS PROTEIN NIFB"/>
    <property type="match status" value="1"/>
</dbReference>
<dbReference type="KEGG" id="pprf:DPRO_3408"/>
<comment type="cofactor">
    <cofactor evidence="1">
        <name>[4Fe-4S] cluster</name>
        <dbReference type="ChEBI" id="CHEBI:49883"/>
    </cofactor>
</comment>
<dbReference type="InterPro" id="IPR013785">
    <property type="entry name" value="Aldolase_TIM"/>
</dbReference>
<sequence length="390" mass="41744">METTTTEYTNHPCFGIAARKQFGRLHLPVAPRSNAKVRFTSNARPQPAMMPEEALSWMEQVIDNGMDIDIVGITGPGDPLASPEPVIRTLRMVRETYPDMKLCLTSIGLNGAMHAPELADIGLSHITLLVDAVDPAVAEKLYAWVRPSTKTVSLEEGVRKLLDEQAAAVSAFSKAGITVKVNTTVYPSINAGHVESVAKTVSELGASMMAVVPYIPTEENHEISRTDQGLLSTVRECAAAHINLMPAWDECGESIVGTEMKKPSMGGVTVLPKPTPERPNVAVVSSNGMDVDLHLGHAAQVMIYGPREDGLACLLEVRDAPEPGSGVNRWKQLSSMLSDCFVLLAASAGERPRDVLSRNGISVLITDGGIEGTVDVLYGGGKKGKKKNTI</sequence>